<accession>A0A382EMR4</accession>
<organism evidence="1">
    <name type="scientific">marine metagenome</name>
    <dbReference type="NCBI Taxonomy" id="408172"/>
    <lineage>
        <taxon>unclassified sequences</taxon>
        <taxon>metagenomes</taxon>
        <taxon>ecological metagenomes</taxon>
    </lineage>
</organism>
<evidence type="ECO:0000313" key="1">
    <source>
        <dbReference type="EMBL" id="SVB52008.1"/>
    </source>
</evidence>
<feature type="non-terminal residue" evidence="1">
    <location>
        <position position="110"/>
    </location>
</feature>
<reference evidence="1" key="1">
    <citation type="submission" date="2018-05" db="EMBL/GenBank/DDBJ databases">
        <authorList>
            <person name="Lanie J.A."/>
            <person name="Ng W.-L."/>
            <person name="Kazmierczak K.M."/>
            <person name="Andrzejewski T.M."/>
            <person name="Davidsen T.M."/>
            <person name="Wayne K.J."/>
            <person name="Tettelin H."/>
            <person name="Glass J.I."/>
            <person name="Rusch D."/>
            <person name="Podicherti R."/>
            <person name="Tsui H.-C.T."/>
            <person name="Winkler M.E."/>
        </authorList>
    </citation>
    <scope>NUCLEOTIDE SEQUENCE</scope>
</reference>
<gene>
    <name evidence="1" type="ORF">METZ01_LOCUS204862</name>
</gene>
<dbReference type="InterPro" id="IPR029058">
    <property type="entry name" value="AB_hydrolase_fold"/>
</dbReference>
<protein>
    <recommendedName>
        <fullName evidence="2">Alpha/beta hydrolase fold-3 domain-containing protein</fullName>
    </recommendedName>
</protein>
<dbReference type="SUPFAM" id="SSF53474">
    <property type="entry name" value="alpha/beta-Hydrolases"/>
    <property type="match status" value="1"/>
</dbReference>
<dbReference type="Gene3D" id="3.40.50.1820">
    <property type="entry name" value="alpha/beta hydrolase"/>
    <property type="match status" value="1"/>
</dbReference>
<sequence length="110" mass="12078">MPERHNEKGTAKLRQLDPQAKLLIEKAEAAGNPELYDLDPRAARELFLNLVKAVSVDPVEVDSVIDQGIPGPVEEIMLRIYRPNGAKKNPPALIYFHGGGWVVGGLDSHD</sequence>
<evidence type="ECO:0008006" key="2">
    <source>
        <dbReference type="Google" id="ProtNLM"/>
    </source>
</evidence>
<dbReference type="AlphaFoldDB" id="A0A382EMR4"/>
<name>A0A382EMR4_9ZZZZ</name>
<dbReference type="EMBL" id="UINC01045345">
    <property type="protein sequence ID" value="SVB52008.1"/>
    <property type="molecule type" value="Genomic_DNA"/>
</dbReference>
<proteinExistence type="predicted"/>